<feature type="domain" description="Restriction endonuclease type II-like" evidence="10">
    <location>
        <begin position="1439"/>
        <end position="1532"/>
    </location>
</feature>
<accession>A0ABP8UM20</accession>
<dbReference type="Pfam" id="PF18741">
    <property type="entry name" value="MTES_1575"/>
    <property type="match status" value="1"/>
</dbReference>
<dbReference type="CDD" id="cd18808">
    <property type="entry name" value="SF1_C_Upf1"/>
    <property type="match status" value="1"/>
</dbReference>
<dbReference type="Pfam" id="PF13087">
    <property type="entry name" value="AAA_12"/>
    <property type="match status" value="1"/>
</dbReference>
<dbReference type="Gene3D" id="3.40.50.300">
    <property type="entry name" value="P-loop containing nucleotide triphosphate hydrolases"/>
    <property type="match status" value="3"/>
</dbReference>
<keyword evidence="5" id="KW-0067">ATP-binding</keyword>
<evidence type="ECO:0000256" key="3">
    <source>
        <dbReference type="ARBA" id="ARBA00022801"/>
    </source>
</evidence>
<keyword evidence="11" id="KW-0540">Nuclease</keyword>
<comment type="similarity">
    <text evidence="1">Belongs to the DNA2/NAM7 helicase family.</text>
</comment>
<dbReference type="InterPro" id="IPR041677">
    <property type="entry name" value="DNA2/NAM7_AAA_11"/>
</dbReference>
<comment type="caution">
    <text evidence="11">The sequence shown here is derived from an EMBL/GenBank/DDBJ whole genome shotgun (WGS) entry which is preliminary data.</text>
</comment>
<evidence type="ECO:0000256" key="6">
    <source>
        <dbReference type="SAM" id="Coils"/>
    </source>
</evidence>
<dbReference type="GO" id="GO:0004519">
    <property type="term" value="F:endonuclease activity"/>
    <property type="evidence" value="ECO:0007669"/>
    <property type="project" value="UniProtKB-KW"/>
</dbReference>
<dbReference type="RefSeq" id="WP_345438128.1">
    <property type="nucleotide sequence ID" value="NZ_BAABHK010000015.1"/>
</dbReference>
<dbReference type="InterPro" id="IPR050534">
    <property type="entry name" value="Coronavir_polyprotein_1ab"/>
</dbReference>
<dbReference type="SUPFAM" id="SSF52540">
    <property type="entry name" value="P-loop containing nucleoside triphosphate hydrolases"/>
    <property type="match status" value="2"/>
</dbReference>
<evidence type="ECO:0000259" key="9">
    <source>
        <dbReference type="Pfam" id="PF13087"/>
    </source>
</evidence>
<dbReference type="SUPFAM" id="SSF52980">
    <property type="entry name" value="Restriction endonuclease-like"/>
    <property type="match status" value="1"/>
</dbReference>
<organism evidence="11 12">
    <name type="scientific">Actinoallomurus vinaceus</name>
    <dbReference type="NCBI Taxonomy" id="1080074"/>
    <lineage>
        <taxon>Bacteria</taxon>
        <taxon>Bacillati</taxon>
        <taxon>Actinomycetota</taxon>
        <taxon>Actinomycetes</taxon>
        <taxon>Streptosporangiales</taxon>
        <taxon>Thermomonosporaceae</taxon>
        <taxon>Actinoallomurus</taxon>
    </lineage>
</organism>
<evidence type="ECO:0000259" key="10">
    <source>
        <dbReference type="Pfam" id="PF18741"/>
    </source>
</evidence>
<dbReference type="PANTHER" id="PTHR43788">
    <property type="entry name" value="DNA2/NAM7 HELICASE FAMILY MEMBER"/>
    <property type="match status" value="1"/>
</dbReference>
<reference evidence="12" key="1">
    <citation type="journal article" date="2019" name="Int. J. Syst. Evol. Microbiol.">
        <title>The Global Catalogue of Microorganisms (GCM) 10K type strain sequencing project: providing services to taxonomists for standard genome sequencing and annotation.</title>
        <authorList>
            <consortium name="The Broad Institute Genomics Platform"/>
            <consortium name="The Broad Institute Genome Sequencing Center for Infectious Disease"/>
            <person name="Wu L."/>
            <person name="Ma J."/>
        </authorList>
    </citation>
    <scope>NUCLEOTIDE SEQUENCE [LARGE SCALE GENOMIC DNA]</scope>
    <source>
        <strain evidence="12">JCM 17939</strain>
    </source>
</reference>
<keyword evidence="12" id="KW-1185">Reference proteome</keyword>
<feature type="coiled-coil region" evidence="6">
    <location>
        <begin position="951"/>
        <end position="978"/>
    </location>
</feature>
<dbReference type="Pfam" id="PF13086">
    <property type="entry name" value="AAA_11"/>
    <property type="match status" value="1"/>
</dbReference>
<feature type="domain" description="DNA2/NAM7 helicase-like C-terminal" evidence="9">
    <location>
        <begin position="1217"/>
        <end position="1386"/>
    </location>
</feature>
<evidence type="ECO:0000256" key="1">
    <source>
        <dbReference type="ARBA" id="ARBA00007913"/>
    </source>
</evidence>
<evidence type="ECO:0000259" key="8">
    <source>
        <dbReference type="Pfam" id="PF13086"/>
    </source>
</evidence>
<evidence type="ECO:0000256" key="5">
    <source>
        <dbReference type="ARBA" id="ARBA00022840"/>
    </source>
</evidence>
<dbReference type="Gene3D" id="3.40.960.10">
    <property type="entry name" value="VSR Endonuclease"/>
    <property type="match status" value="1"/>
</dbReference>
<dbReference type="InterPro" id="IPR047187">
    <property type="entry name" value="SF1_C_Upf1"/>
</dbReference>
<feature type="compositionally biased region" description="Polar residues" evidence="7">
    <location>
        <begin position="1544"/>
        <end position="1561"/>
    </location>
</feature>
<dbReference type="InterPro" id="IPR011335">
    <property type="entry name" value="Restrct_endonuc-II-like"/>
</dbReference>
<name>A0ABP8UM20_9ACTN</name>
<keyword evidence="4" id="KW-0347">Helicase</keyword>
<keyword evidence="6" id="KW-0175">Coiled coil</keyword>
<dbReference type="InterPro" id="IPR027417">
    <property type="entry name" value="P-loop_NTPase"/>
</dbReference>
<dbReference type="InterPro" id="IPR041679">
    <property type="entry name" value="DNA2/NAM7-like_C"/>
</dbReference>
<gene>
    <name evidence="11" type="ORF">GCM10023196_079480</name>
</gene>
<evidence type="ECO:0000256" key="2">
    <source>
        <dbReference type="ARBA" id="ARBA00022741"/>
    </source>
</evidence>
<keyword evidence="11" id="KW-0255">Endonuclease</keyword>
<keyword evidence="2" id="KW-0547">Nucleotide-binding</keyword>
<evidence type="ECO:0000256" key="7">
    <source>
        <dbReference type="SAM" id="MobiDB-lite"/>
    </source>
</evidence>
<feature type="region of interest" description="Disordered" evidence="7">
    <location>
        <begin position="1543"/>
        <end position="1603"/>
    </location>
</feature>
<dbReference type="EMBL" id="BAABHK010000015">
    <property type="protein sequence ID" value="GAA4635147.1"/>
    <property type="molecule type" value="Genomic_DNA"/>
</dbReference>
<keyword evidence="3" id="KW-0378">Hydrolase</keyword>
<dbReference type="PANTHER" id="PTHR43788:SF8">
    <property type="entry name" value="DNA-BINDING PROTEIN SMUBP-2"/>
    <property type="match status" value="1"/>
</dbReference>
<proteinExistence type="inferred from homology"/>
<dbReference type="Proteomes" id="UP001501442">
    <property type="component" value="Unassembled WGS sequence"/>
</dbReference>
<feature type="compositionally biased region" description="Acidic residues" evidence="7">
    <location>
        <begin position="1566"/>
        <end position="1580"/>
    </location>
</feature>
<evidence type="ECO:0000256" key="4">
    <source>
        <dbReference type="ARBA" id="ARBA00022806"/>
    </source>
</evidence>
<feature type="domain" description="DNA2/NAM7 helicase helicase" evidence="8">
    <location>
        <begin position="433"/>
        <end position="497"/>
    </location>
</feature>
<dbReference type="InterPro" id="IPR049468">
    <property type="entry name" value="Restrct_endonuc-II-like_dom"/>
</dbReference>
<sequence>MPILFLPGRVFTPLAEENFLAPYRSDLYAAHITPSSCDALFSLPGGLILAGSPSAEGRKVNVPRRAANDPDVIGQTTGLIGFLKEVVQSSDSRLRDDRRSRERLWLANLPASVRRPSDRVDGPLLTLDYVPQTAPPPLPDVLDGWVSAEQCRDADGGDPPLATEGPGRELVPAADGRQWWEETEDHTVRREDAAEVLRAYGPWLDRWRRWAERERAERALRELYEQVYRWHQKLTQQDDQLELVLAAGLLTWSDPRGDAVHRHLLTHRVETSVDRKTARVTVRLMAEGAVRLEDQAFLDTHDGWAPERSAALAEEIAAQPLHLLGSGALEQLAQWQERVLQRPVAFSAEWPPPREPEAGARLTYAPALVLRPRDRNALLSFYDRIADSVASEAHVPLRLAQLVLLLDSEERANWDGRKIPPLFGDDPLFPGKTNERQRSVLRRLEHDTGVVVQGPPGTGKTHTIANLVSALLAQGQRVLVTSARDQALTVLRDKLPPAVRDLCVLLLSSARQDGVDELERTINALTDQVAASDPEQLRDEIRRLSARREEVRGRIGTLTEQVIALREAEVYQHPEIAPGYAGTLAAIVQRVHDNAERHSWIGLVPEEGPAPSVPPLSPAQAAELLSLLRDGAAEPRAGGTLPDPDTVPSPEELAQAFTASRVTDDGLSPEAAGIRDHLAQLDASITDELTSLAGDCRTALHHLGLPLSARQWDTDKWTTKAISDRLSRDNLALWRRVSGLADQLNAVSQQLEDQGMTRVIVPEQLSAERADAMLTMGSALREYLASGGKLRARGSFRAAKAQKAAQELLDTCTVNGHSPQTLEDLDAVLAHLHAHSAVATLARRWAQAGVPISEGPVELRLAALTEAYARLKHVDAFAAARERIDELLVRHGLHIALTSRPAWQDFTMALTALSGRRAADEAMTQLAKWEEQLRTPVAGSHPAAEALAAAQAVREQDIDRYTKELEALREAHRREHRRRRCAVLLDSVRGAHPLLADQLTQEPDDPAWETRLNSLAEAWAWAVAAAFVRRQRTPGRERQLDGELAQCERNLEDLTGELAATWGRLHCLQRMTQEERSALQAYRSHMASYGKGKGRVAGRYRAAARDAMRTAQGAVPAWVMPISQVAEMVPPKRDAFDVVIVDEASQAGMDALFLLWLAPRVIVVGDDKQCAPPVSGMGRLQAIQDRLISHLPDMPPMLRQLYTPATNLYELLATFFPKVIRLEEHFRCMPEIIGWSSQTFYDNKLQPLRQYGGERLAPLVTHFVEGAVTEGRDSRLRNPKEADAITDCLARLVEDPAYRDKTMGVITLQGPVGQVRLLEQLINERIPAPVRERHQIRVGNPASFQGDERHVILLSMVVTDPPRIAGGSRSEQRAYNVAASRAQDQMRLFYSVPPDRLKTNDLRLNLLAYMENPPAALANSDDIGEVSSEVPQKPFESLFEQRVYLRLKERGYHVVPQYPAGTKRIDLVVVGARGRLAVECDGNRYHSTPDQIRYDHQRDRELQRVGWTFWRIRESEFRFDPDEAMSGLWEELNRLGIQPATFGVTDNRSPSATASAGTQWTPLDLSSEEGLTESPDDPDTTDPVAALDMTEDDDTDDSTGGPA</sequence>
<evidence type="ECO:0000313" key="12">
    <source>
        <dbReference type="Proteomes" id="UP001501442"/>
    </source>
</evidence>
<evidence type="ECO:0000313" key="11">
    <source>
        <dbReference type="EMBL" id="GAA4635147.1"/>
    </source>
</evidence>
<protein>
    <submittedName>
        <fullName evidence="11">Very short patch repair endonuclease</fullName>
    </submittedName>
</protein>